<proteinExistence type="predicted"/>
<evidence type="ECO:0000256" key="1">
    <source>
        <dbReference type="SAM" id="MobiDB-lite"/>
    </source>
</evidence>
<organism evidence="2 3">
    <name type="scientific">Zizania palustris</name>
    <name type="common">Northern wild rice</name>
    <dbReference type="NCBI Taxonomy" id="103762"/>
    <lineage>
        <taxon>Eukaryota</taxon>
        <taxon>Viridiplantae</taxon>
        <taxon>Streptophyta</taxon>
        <taxon>Embryophyta</taxon>
        <taxon>Tracheophyta</taxon>
        <taxon>Spermatophyta</taxon>
        <taxon>Magnoliopsida</taxon>
        <taxon>Liliopsida</taxon>
        <taxon>Poales</taxon>
        <taxon>Poaceae</taxon>
        <taxon>BOP clade</taxon>
        <taxon>Oryzoideae</taxon>
        <taxon>Oryzeae</taxon>
        <taxon>Zizaniinae</taxon>
        <taxon>Zizania</taxon>
    </lineage>
</organism>
<evidence type="ECO:0000313" key="3">
    <source>
        <dbReference type="Proteomes" id="UP000729402"/>
    </source>
</evidence>
<reference evidence="2" key="2">
    <citation type="submission" date="2021-02" db="EMBL/GenBank/DDBJ databases">
        <authorList>
            <person name="Kimball J.A."/>
            <person name="Haas M.W."/>
            <person name="Macchietto M."/>
            <person name="Kono T."/>
            <person name="Duquette J."/>
            <person name="Shao M."/>
        </authorList>
    </citation>
    <scope>NUCLEOTIDE SEQUENCE</scope>
    <source>
        <tissue evidence="2">Fresh leaf tissue</tissue>
    </source>
</reference>
<comment type="caution">
    <text evidence="2">The sequence shown here is derived from an EMBL/GenBank/DDBJ whole genome shotgun (WGS) entry which is preliminary data.</text>
</comment>
<dbReference type="Proteomes" id="UP000729402">
    <property type="component" value="Unassembled WGS sequence"/>
</dbReference>
<reference evidence="2" key="1">
    <citation type="journal article" date="2021" name="bioRxiv">
        <title>Whole Genome Assembly and Annotation of Northern Wild Rice, Zizania palustris L., Supports a Whole Genome Duplication in the Zizania Genus.</title>
        <authorList>
            <person name="Haas M."/>
            <person name="Kono T."/>
            <person name="Macchietto M."/>
            <person name="Millas R."/>
            <person name="McGilp L."/>
            <person name="Shao M."/>
            <person name="Duquette J."/>
            <person name="Hirsch C.N."/>
            <person name="Kimball J."/>
        </authorList>
    </citation>
    <scope>NUCLEOTIDE SEQUENCE</scope>
    <source>
        <tissue evidence="2">Fresh leaf tissue</tissue>
    </source>
</reference>
<evidence type="ECO:0000313" key="2">
    <source>
        <dbReference type="EMBL" id="KAG8048520.1"/>
    </source>
</evidence>
<keyword evidence="3" id="KW-1185">Reference proteome</keyword>
<gene>
    <name evidence="2" type="ORF">GUJ93_ZPchr0009g1317</name>
</gene>
<protein>
    <submittedName>
        <fullName evidence="2">Uncharacterized protein</fullName>
    </submittedName>
</protein>
<dbReference type="AlphaFoldDB" id="A0A8J5RQK0"/>
<feature type="region of interest" description="Disordered" evidence="1">
    <location>
        <begin position="26"/>
        <end position="47"/>
    </location>
</feature>
<accession>A0A8J5RQK0</accession>
<dbReference type="EMBL" id="JAAALK010000289">
    <property type="protein sequence ID" value="KAG8048520.1"/>
    <property type="molecule type" value="Genomic_DNA"/>
</dbReference>
<name>A0A8J5RQK0_ZIZPA</name>
<sequence>MLPGVSAFGYLAGVAASSRREMSQQAVPGAVENVPPVGPAEGTQPQCRKTAAARETMRWFSSKRMHVLQMRHYPRQEFSTP</sequence>